<dbReference type="PANTHER" id="PTHR36180:SF2">
    <property type="entry name" value="BRO FAMILY PROTEIN"/>
    <property type="match status" value="1"/>
</dbReference>
<sequence length="270" mass="30884">MNNEIKVFSNNQFGQIRAFLLNDKPHFIGKDVAAALGYCDPKSAVSNHVDKEDRRIIQKGQITTLEIPNRGLTVINESGLYSLILSSKLQCAKKFKRWVTSEVLPSIRKSGGYIKIDDNMSDKEIMAKALMVAQNTIHKKNTLLKIKGEEIEKKHRKLINTKRDLDMKNKFINQIAVSENSLLVREVAKVASKNGAIIGEKRLWNKLRKWGFIFKNSTEAKQEGIERGYFEIVEGSVTNREKTFIYKTTRVTGKGQVYIINRLLKEQEQL</sequence>
<reference evidence="4 5" key="1">
    <citation type="submission" date="2019-04" db="EMBL/GenBank/DDBJ databases">
        <title>Genome sequencing of Clostridium botulinum Groups I-IV and Clostridium butyricum.</title>
        <authorList>
            <person name="Brunt J."/>
            <person name="Van Vliet A.H.M."/>
            <person name="Stringer S.C."/>
            <person name="Carter A.T."/>
            <person name="Peck M.W."/>
        </authorList>
    </citation>
    <scope>NUCLEOTIDE SEQUENCE [LARGE SCALE GENOMIC DNA]</scope>
    <source>
        <strain evidence="2 5">1605</strain>
        <strain evidence="3 4">CB-K-33E</strain>
    </source>
</reference>
<dbReference type="PANTHER" id="PTHR36180">
    <property type="entry name" value="DNA-BINDING PROTEIN-RELATED-RELATED"/>
    <property type="match status" value="1"/>
</dbReference>
<dbReference type="Proteomes" id="UP000476820">
    <property type="component" value="Unassembled WGS sequence"/>
</dbReference>
<dbReference type="SMART" id="SM01040">
    <property type="entry name" value="Bro-N"/>
    <property type="match status" value="1"/>
</dbReference>
<dbReference type="Proteomes" id="UP000473681">
    <property type="component" value="Unassembled WGS sequence"/>
</dbReference>
<dbReference type="InterPro" id="IPR003497">
    <property type="entry name" value="BRO_N_domain"/>
</dbReference>
<dbReference type="RefSeq" id="WP_053342195.1">
    <property type="nucleotide sequence ID" value="NZ_JACBBZ010000002.1"/>
</dbReference>
<gene>
    <name evidence="2" type="ORF">FC774_06080</name>
    <name evidence="3" type="ORF">FDB51_06235</name>
</gene>
<dbReference type="GO" id="GO:0003677">
    <property type="term" value="F:DNA binding"/>
    <property type="evidence" value="ECO:0007669"/>
    <property type="project" value="InterPro"/>
</dbReference>
<organism evidence="2 5">
    <name type="scientific">Clostridium botulinum</name>
    <dbReference type="NCBI Taxonomy" id="1491"/>
    <lineage>
        <taxon>Bacteria</taxon>
        <taxon>Bacillati</taxon>
        <taxon>Bacillota</taxon>
        <taxon>Clostridia</taxon>
        <taxon>Eubacteriales</taxon>
        <taxon>Clostridiaceae</taxon>
        <taxon>Clostridium</taxon>
    </lineage>
</organism>
<evidence type="ECO:0000313" key="4">
    <source>
        <dbReference type="Proteomes" id="UP000473681"/>
    </source>
</evidence>
<dbReference type="Pfam" id="PF03374">
    <property type="entry name" value="ANT"/>
    <property type="match status" value="1"/>
</dbReference>
<dbReference type="OrthoDB" id="9812611at2"/>
<protein>
    <submittedName>
        <fullName evidence="2">Phage antirepressor Ant</fullName>
    </submittedName>
</protein>
<accession>A0A0L9Y918</accession>
<dbReference type="Pfam" id="PF02498">
    <property type="entry name" value="Bro-N"/>
    <property type="match status" value="1"/>
</dbReference>
<dbReference type="EMBL" id="SWOV01000011">
    <property type="protein sequence ID" value="NFF87441.1"/>
    <property type="molecule type" value="Genomic_DNA"/>
</dbReference>
<proteinExistence type="predicted"/>
<name>A0A0L9Y918_CLOBO</name>
<evidence type="ECO:0000259" key="1">
    <source>
        <dbReference type="PROSITE" id="PS51750"/>
    </source>
</evidence>
<comment type="caution">
    <text evidence="2">The sequence shown here is derived from an EMBL/GenBank/DDBJ whole genome shotgun (WGS) entry which is preliminary data.</text>
</comment>
<evidence type="ECO:0000313" key="2">
    <source>
        <dbReference type="EMBL" id="NFF87441.1"/>
    </source>
</evidence>
<dbReference type="EMBL" id="SWVK01000006">
    <property type="protein sequence ID" value="NFN34741.1"/>
    <property type="molecule type" value="Genomic_DNA"/>
</dbReference>
<dbReference type="InterPro" id="IPR005039">
    <property type="entry name" value="Ant_C"/>
</dbReference>
<evidence type="ECO:0000313" key="5">
    <source>
        <dbReference type="Proteomes" id="UP000476820"/>
    </source>
</evidence>
<feature type="domain" description="Bro-N" evidence="1">
    <location>
        <begin position="2"/>
        <end position="111"/>
    </location>
</feature>
<evidence type="ECO:0000313" key="3">
    <source>
        <dbReference type="EMBL" id="NFN34741.1"/>
    </source>
</evidence>
<dbReference type="PROSITE" id="PS51750">
    <property type="entry name" value="BRO_N"/>
    <property type="match status" value="1"/>
</dbReference>
<dbReference type="AlphaFoldDB" id="A0A0L9Y918"/>